<protein>
    <submittedName>
        <fullName evidence="1">Uncharacterized protein</fullName>
    </submittedName>
</protein>
<dbReference type="GO" id="GO:0005829">
    <property type="term" value="C:cytosol"/>
    <property type="evidence" value="ECO:0007669"/>
    <property type="project" value="GOC"/>
</dbReference>
<dbReference type="GO" id="GO:0042147">
    <property type="term" value="P:retrograde transport, endosome to Golgi"/>
    <property type="evidence" value="ECO:0007669"/>
    <property type="project" value="InterPro"/>
</dbReference>
<sequence>MDVHCEMNQEVDSNYPNSYSKEVEEALSRLNLKSDSLDDPDFNRFPSEQSLANIDELIAEAEEKIRELDDETRDLLRGRWQTEDKGQEIVQDAKDMIKDVQDRATRSEEMVQDITRDIQQLDQAKRNLTVSITALNNLILIVNTIDRLNELLGIQSSVNDPMFFAKSNDTNASAQNPFLEVDSGNFVTLQFY</sequence>
<gene>
    <name evidence="1" type="ORF">SMTD_LOCUS20106</name>
</gene>
<dbReference type="PANTHER" id="PTHR12820">
    <property type="entry name" value="VACUOLAR SORTING PROTEIN 53"/>
    <property type="match status" value="1"/>
</dbReference>
<dbReference type="EMBL" id="UZAL01043671">
    <property type="protein sequence ID" value="VDP81590.1"/>
    <property type="molecule type" value="Genomic_DNA"/>
</dbReference>
<dbReference type="AlphaFoldDB" id="A0A183Q0H0"/>
<accession>A0A183Q0H0</accession>
<dbReference type="STRING" id="31246.A0A183Q0H0"/>
<reference evidence="1 2" key="1">
    <citation type="submission" date="2018-11" db="EMBL/GenBank/DDBJ databases">
        <authorList>
            <consortium name="Pathogen Informatics"/>
        </authorList>
    </citation>
    <scope>NUCLEOTIDE SEQUENCE [LARGE SCALE GENOMIC DNA]</scope>
    <source>
        <strain>Denwood</strain>
        <strain evidence="2">Zambia</strain>
    </source>
</reference>
<dbReference type="Proteomes" id="UP000269396">
    <property type="component" value="Unassembled WGS sequence"/>
</dbReference>
<evidence type="ECO:0000313" key="2">
    <source>
        <dbReference type="Proteomes" id="UP000269396"/>
    </source>
</evidence>
<name>A0A183Q0H0_9TREM</name>
<keyword evidence="2" id="KW-1185">Reference proteome</keyword>
<dbReference type="InterPro" id="IPR007234">
    <property type="entry name" value="Vps53_N"/>
</dbReference>
<dbReference type="InterPro" id="IPR039766">
    <property type="entry name" value="Vps53"/>
</dbReference>
<dbReference type="Pfam" id="PF04100">
    <property type="entry name" value="Vps53_N"/>
    <property type="match status" value="1"/>
</dbReference>
<dbReference type="PANTHER" id="PTHR12820:SF0">
    <property type="entry name" value="VACUOLAR PROTEIN SORTING-ASSOCIATED PROTEIN 53 HOMOLOG"/>
    <property type="match status" value="1"/>
</dbReference>
<evidence type="ECO:0000313" key="1">
    <source>
        <dbReference type="EMBL" id="VDP81590.1"/>
    </source>
</evidence>
<proteinExistence type="predicted"/>
<organism evidence="1 2">
    <name type="scientific">Schistosoma mattheei</name>
    <dbReference type="NCBI Taxonomy" id="31246"/>
    <lineage>
        <taxon>Eukaryota</taxon>
        <taxon>Metazoa</taxon>
        <taxon>Spiralia</taxon>
        <taxon>Lophotrochozoa</taxon>
        <taxon>Platyhelminthes</taxon>
        <taxon>Trematoda</taxon>
        <taxon>Digenea</taxon>
        <taxon>Strigeidida</taxon>
        <taxon>Schistosomatoidea</taxon>
        <taxon>Schistosomatidae</taxon>
        <taxon>Schistosoma</taxon>
    </lineage>
</organism>
<dbReference type="GO" id="GO:0000938">
    <property type="term" value="C:GARP complex"/>
    <property type="evidence" value="ECO:0007669"/>
    <property type="project" value="InterPro"/>
</dbReference>